<gene>
    <name evidence="5" type="ORF">SAMN02745857_04217</name>
</gene>
<dbReference type="AlphaFoldDB" id="A0A1W1Y159"/>
<keyword evidence="6" id="KW-1185">Reference proteome</keyword>
<evidence type="ECO:0000259" key="4">
    <source>
        <dbReference type="Pfam" id="PF22624"/>
    </source>
</evidence>
<dbReference type="Proteomes" id="UP000192761">
    <property type="component" value="Unassembled WGS sequence"/>
</dbReference>
<sequence>MQHKTGIITALPPSGADVLNALLPALLSAPADTLTALLHLPAACGSVHTALWRLDIAPARARAGVLPLADLSNDEQARCLRYRRPEDQWRHALTRQALRRLLALQLGCAPLQVALAYSAQGKPELADGTPLWFNVSHAGDHALLALSTHGPVGVDIERTNHGQLFDSVPGVFSMAEHAHGQRHPGSAYAIWSGKEAVLKAWGVGIATHLPALSVLPQPDGRLAVHFDCAAPQISAWTLAAPDGYAAALALLQR</sequence>
<feature type="domain" description="4'-phosphopantetheinyl transferase" evidence="3">
    <location>
        <begin position="151"/>
        <end position="248"/>
    </location>
</feature>
<evidence type="ECO:0000313" key="5">
    <source>
        <dbReference type="EMBL" id="SMC29875.1"/>
    </source>
</evidence>
<evidence type="ECO:0000259" key="3">
    <source>
        <dbReference type="Pfam" id="PF01648"/>
    </source>
</evidence>
<dbReference type="GO" id="GO:0000287">
    <property type="term" value="F:magnesium ion binding"/>
    <property type="evidence" value="ECO:0007669"/>
    <property type="project" value="InterPro"/>
</dbReference>
<evidence type="ECO:0000256" key="2">
    <source>
        <dbReference type="ARBA" id="ARBA00022679"/>
    </source>
</evidence>
<name>A0A1W1Y159_9NEIS</name>
<evidence type="ECO:0000256" key="1">
    <source>
        <dbReference type="ARBA" id="ARBA00010990"/>
    </source>
</evidence>
<dbReference type="GO" id="GO:0019878">
    <property type="term" value="P:lysine biosynthetic process via aminoadipic acid"/>
    <property type="evidence" value="ECO:0007669"/>
    <property type="project" value="TreeGrafter"/>
</dbReference>
<dbReference type="GO" id="GO:0005829">
    <property type="term" value="C:cytosol"/>
    <property type="evidence" value="ECO:0007669"/>
    <property type="project" value="TreeGrafter"/>
</dbReference>
<dbReference type="InterPro" id="IPR055066">
    <property type="entry name" value="AASDHPPT_N"/>
</dbReference>
<dbReference type="EMBL" id="FWXD01000049">
    <property type="protein sequence ID" value="SMC29875.1"/>
    <property type="molecule type" value="Genomic_DNA"/>
</dbReference>
<dbReference type="SUPFAM" id="SSF56214">
    <property type="entry name" value="4'-phosphopantetheinyl transferase"/>
    <property type="match status" value="2"/>
</dbReference>
<accession>A0A1W1Y159</accession>
<dbReference type="PANTHER" id="PTHR12215">
    <property type="entry name" value="PHOSPHOPANTETHEINE TRANSFERASE"/>
    <property type="match status" value="1"/>
</dbReference>
<organism evidence="5 6">
    <name type="scientific">Andreprevotia lacus DSM 23236</name>
    <dbReference type="NCBI Taxonomy" id="1121001"/>
    <lineage>
        <taxon>Bacteria</taxon>
        <taxon>Pseudomonadati</taxon>
        <taxon>Pseudomonadota</taxon>
        <taxon>Betaproteobacteria</taxon>
        <taxon>Neisseriales</taxon>
        <taxon>Chitinibacteraceae</taxon>
        <taxon>Andreprevotia</taxon>
    </lineage>
</organism>
<dbReference type="InterPro" id="IPR008278">
    <property type="entry name" value="4-PPantetheinyl_Trfase_dom"/>
</dbReference>
<dbReference type="GO" id="GO:0008897">
    <property type="term" value="F:holo-[acyl-carrier-protein] synthase activity"/>
    <property type="evidence" value="ECO:0007669"/>
    <property type="project" value="InterPro"/>
</dbReference>
<reference evidence="5 6" key="1">
    <citation type="submission" date="2017-04" db="EMBL/GenBank/DDBJ databases">
        <authorList>
            <person name="Afonso C.L."/>
            <person name="Miller P.J."/>
            <person name="Scott M.A."/>
            <person name="Spackman E."/>
            <person name="Goraichik I."/>
            <person name="Dimitrov K.M."/>
            <person name="Suarez D.L."/>
            <person name="Swayne D.E."/>
        </authorList>
    </citation>
    <scope>NUCLEOTIDE SEQUENCE [LARGE SCALE GENOMIC DNA]</scope>
    <source>
        <strain evidence="5 6">DSM 23236</strain>
    </source>
</reference>
<dbReference type="PANTHER" id="PTHR12215:SF10">
    <property type="entry name" value="L-AMINOADIPATE-SEMIALDEHYDE DEHYDROGENASE-PHOSPHOPANTETHEINYL TRANSFERASE"/>
    <property type="match status" value="1"/>
</dbReference>
<evidence type="ECO:0000313" key="6">
    <source>
        <dbReference type="Proteomes" id="UP000192761"/>
    </source>
</evidence>
<feature type="domain" description="4'-phosphopantetheinyl transferase N-terminal" evidence="4">
    <location>
        <begin position="70"/>
        <end position="146"/>
    </location>
</feature>
<protein>
    <submittedName>
        <fullName evidence="5">4'-phosphopantetheinyl transferase</fullName>
    </submittedName>
</protein>
<dbReference type="InterPro" id="IPR050559">
    <property type="entry name" value="P-Pant_transferase_sf"/>
</dbReference>
<dbReference type="Gene3D" id="3.90.470.20">
    <property type="entry name" value="4'-phosphopantetheinyl transferase domain"/>
    <property type="match status" value="1"/>
</dbReference>
<dbReference type="Pfam" id="PF01648">
    <property type="entry name" value="ACPS"/>
    <property type="match status" value="1"/>
</dbReference>
<dbReference type="Pfam" id="PF22624">
    <property type="entry name" value="AASDHPPT_N"/>
    <property type="match status" value="1"/>
</dbReference>
<proteinExistence type="inferred from homology"/>
<comment type="similarity">
    <text evidence="1">Belongs to the P-Pant transferase superfamily. Gsp/Sfp/HetI/AcpT family.</text>
</comment>
<dbReference type="STRING" id="1121001.SAMN02745857_04217"/>
<dbReference type="InterPro" id="IPR037143">
    <property type="entry name" value="4-PPantetheinyl_Trfase_dom_sf"/>
</dbReference>
<keyword evidence="2 5" id="KW-0808">Transferase</keyword>